<feature type="region of interest" description="Disordered" evidence="5">
    <location>
        <begin position="392"/>
        <end position="437"/>
    </location>
</feature>
<dbReference type="GO" id="GO:0006298">
    <property type="term" value="P:mismatch repair"/>
    <property type="evidence" value="ECO:0007669"/>
    <property type="project" value="InterPro"/>
</dbReference>
<feature type="compositionally biased region" description="Low complexity" evidence="5">
    <location>
        <begin position="392"/>
        <end position="413"/>
    </location>
</feature>
<evidence type="ECO:0000313" key="7">
    <source>
        <dbReference type="EMBL" id="KAF4662356.1"/>
    </source>
</evidence>
<dbReference type="SUPFAM" id="SSF52540">
    <property type="entry name" value="P-loop containing nucleoside triphosphate hydrolases"/>
    <property type="match status" value="1"/>
</dbReference>
<keyword evidence="2" id="KW-0227">DNA damage</keyword>
<name>A0A7J6LT81_PEROL</name>
<feature type="compositionally biased region" description="Basic residues" evidence="5">
    <location>
        <begin position="365"/>
        <end position="375"/>
    </location>
</feature>
<dbReference type="SUPFAM" id="SSF55271">
    <property type="entry name" value="DNA repair protein MutS, domain I"/>
    <property type="match status" value="1"/>
</dbReference>
<evidence type="ECO:0000259" key="6">
    <source>
        <dbReference type="SMART" id="SM00534"/>
    </source>
</evidence>
<accession>A0A7J6LT81</accession>
<feature type="region of interest" description="Disordered" evidence="5">
    <location>
        <begin position="451"/>
        <end position="482"/>
    </location>
</feature>
<feature type="compositionally biased region" description="Polar residues" evidence="5">
    <location>
        <begin position="456"/>
        <end position="467"/>
    </location>
</feature>
<evidence type="ECO:0000256" key="2">
    <source>
        <dbReference type="ARBA" id="ARBA00022763"/>
    </source>
</evidence>
<evidence type="ECO:0000256" key="5">
    <source>
        <dbReference type="SAM" id="MobiDB-lite"/>
    </source>
</evidence>
<dbReference type="InterPro" id="IPR053276">
    <property type="entry name" value="MtDNA_mismatch_repair_MutS"/>
</dbReference>
<keyword evidence="1" id="KW-0547">Nucleotide-binding</keyword>
<organism evidence="7 8">
    <name type="scientific">Perkinsus olseni</name>
    <name type="common">Perkinsus atlanticus</name>
    <dbReference type="NCBI Taxonomy" id="32597"/>
    <lineage>
        <taxon>Eukaryota</taxon>
        <taxon>Sar</taxon>
        <taxon>Alveolata</taxon>
        <taxon>Perkinsozoa</taxon>
        <taxon>Perkinsea</taxon>
        <taxon>Perkinsida</taxon>
        <taxon>Perkinsidae</taxon>
        <taxon>Perkinsus</taxon>
    </lineage>
</organism>
<feature type="domain" description="DNA mismatch repair proteins mutS family" evidence="6">
    <location>
        <begin position="1545"/>
        <end position="1745"/>
    </location>
</feature>
<gene>
    <name evidence="7" type="ORF">FOZ61_002558</name>
</gene>
<dbReference type="PANTHER" id="PTHR48448">
    <property type="entry name" value="MUTL PROTEIN ISOFORM 1"/>
    <property type="match status" value="1"/>
</dbReference>
<reference evidence="7 8" key="1">
    <citation type="submission" date="2020-04" db="EMBL/GenBank/DDBJ databases">
        <title>Perkinsus olseni comparative genomics.</title>
        <authorList>
            <person name="Bogema D.R."/>
        </authorList>
    </citation>
    <scope>NUCLEOTIDE SEQUENCE [LARGE SCALE GENOMIC DNA]</scope>
    <source>
        <strain evidence="7">ATCC PRA-179</strain>
    </source>
</reference>
<dbReference type="Proteomes" id="UP000570595">
    <property type="component" value="Unassembled WGS sequence"/>
</dbReference>
<evidence type="ECO:0000256" key="4">
    <source>
        <dbReference type="ARBA" id="ARBA00023125"/>
    </source>
</evidence>
<dbReference type="Pfam" id="PF00488">
    <property type="entry name" value="MutS_V"/>
    <property type="match status" value="1"/>
</dbReference>
<dbReference type="GO" id="GO:0030983">
    <property type="term" value="F:mismatched DNA binding"/>
    <property type="evidence" value="ECO:0007669"/>
    <property type="project" value="InterPro"/>
</dbReference>
<dbReference type="PANTHER" id="PTHR48448:SF1">
    <property type="entry name" value="MUTL PROTEIN ISOFORM 1"/>
    <property type="match status" value="1"/>
</dbReference>
<dbReference type="SMART" id="SM00534">
    <property type="entry name" value="MUTSac"/>
    <property type="match status" value="1"/>
</dbReference>
<dbReference type="EMBL" id="JABAHT010000171">
    <property type="protein sequence ID" value="KAF4662356.1"/>
    <property type="molecule type" value="Genomic_DNA"/>
</dbReference>
<keyword evidence="3" id="KW-0067">ATP-binding</keyword>
<dbReference type="OrthoDB" id="10252754at2759"/>
<dbReference type="Pfam" id="PF01624">
    <property type="entry name" value="MutS_I"/>
    <property type="match status" value="1"/>
</dbReference>
<dbReference type="InterPro" id="IPR000432">
    <property type="entry name" value="DNA_mismatch_repair_MutS_C"/>
</dbReference>
<dbReference type="InterPro" id="IPR027417">
    <property type="entry name" value="P-loop_NTPase"/>
</dbReference>
<feature type="compositionally biased region" description="Polar residues" evidence="5">
    <location>
        <begin position="117"/>
        <end position="129"/>
    </location>
</feature>
<feature type="compositionally biased region" description="Low complexity" evidence="5">
    <location>
        <begin position="80"/>
        <end position="115"/>
    </location>
</feature>
<evidence type="ECO:0000256" key="1">
    <source>
        <dbReference type="ARBA" id="ARBA00022741"/>
    </source>
</evidence>
<protein>
    <recommendedName>
        <fullName evidence="6">DNA mismatch repair proteins mutS family domain-containing protein</fullName>
    </recommendedName>
</protein>
<proteinExistence type="predicted"/>
<dbReference type="InterPro" id="IPR007695">
    <property type="entry name" value="DNA_mismatch_repair_MutS-lik_N"/>
</dbReference>
<keyword evidence="4" id="KW-0238">DNA-binding</keyword>
<evidence type="ECO:0000256" key="3">
    <source>
        <dbReference type="ARBA" id="ARBA00022840"/>
    </source>
</evidence>
<evidence type="ECO:0000313" key="8">
    <source>
        <dbReference type="Proteomes" id="UP000570595"/>
    </source>
</evidence>
<feature type="compositionally biased region" description="Basic residues" evidence="5">
    <location>
        <begin position="132"/>
        <end position="148"/>
    </location>
</feature>
<sequence>MLLARWDTMLGIDDDGPAVQFAERDMDRIAPVDMDTIDDEHTTLIDRTEAVTRDMGRTRRSVTGAEFGVLSSPTPRTPTKGSKVGSRSIGGSSGVTPRSVAAASSRSTVGGSVASQGDGTPSVQGQSTAGAVRKKRYLQPSQHHRPRKPVLPKLDLAMVAIRQGVKSSGRRVQAVENKFPGRAYGFDPTRHRALEGCSHCARKSAVTARLPWQHLDRIHKDEEYRTLQQLFTDRTLASHRGSRVKLCHRCHRSKIPVAEEALSNRQDMTLYYSSAQGRSLEPLPVQLIGVEDHLRANEPTGGEEELLRLGEAIAAATAAERGEEYGPKEEVSWTDRIDKGLDRVQEEKKREMRGKGYYLASEPRPKRRPRRRSSLRRTSLVGRFLGSLQLRRASLGGMSSRRSSLTTPRRGSLASSPMSSPRRLSVMSTDAEGLPSLPKIVQRSAGETAKPLEVSGNATPPSLSSLGEVQDGGKGRRPPPLIIVEDSAGEGAQSAASASGGPSAWSDWSWETVLPEIELPERTGLEDTSVYDSMLVRLRGRSAKLRKEADKVMGALRFMELDRGRSAARRQAACSERLDISCASRRQLLEERLAAELERLLKREGKEDHGLSTSFRRPEVVLRRLRLDSEGNMLDSYFHSERPRRRQEWYRSTLEWLEGLVRLEAAAEASSEGRSALSRSRAILICIPAIVYVLDYLKGVIEAGGEVSFGIVKAVLSRVTDEELRGSMELREMVEVMDEIVHPPVSSKEIVNYVLQARPGLVNGWIPRVSTILKHPTLRARLELEAAEAAAAAAKLKKEEEERKKNQGPSVLITELSMLCGGSGGLHFLSRHRLGPVATGVSEACRRWLQRLHRPAALQLVPMLSLESNELGFLSPSRRAAGGGSLLDFTLDGKRRRPEWIQLVRCGDFYETYGVDAVMLVNYCGLNAMAGRPRAGCRKDQIQMVLDSLTERGFSAAVYEEANESDFNKGPERKRKGKQRYLSQLVSPANPTYVGGGMVAQNTLADGEDISFREDERLAAPRLALYKEPESEDGHLETYTVVQVRVEAREYSLHPCLTPEGVMGLLAAASGWYRATALPLVVSSDIGLPPAWLPVEAAEGQPTPAFAVSLDPVECPMLDGVGGFIDAVLRKVSEEAFCLSLASEGDKVIDEFRAVERTTKGPPGLSPPYTDAINCVGITFGGRSAGGSDGPLGGRGSEGGVPDLVYSLLPPAAPAHTLRFARRWLLRPPSGAYVDDMRHLLSFLRTMRSPLPQLRPTNVPKMVQYLQTGNANIALLKDIHDCSRSVVASYDTLTAESPEVTEALCRIVAAESGCDVGRMRQQCDAAAEAIERVLVFGSDKVNGDDHYPLPEAFTQRNESGFIGSVKGDWSEVVAAREALLEAMTREWPAASEAAVVYESSCNTVGLRRRPREGRSAAFYHPTVGRGRARGEGTSKYWTTKGVEAAAVRYITACDSAGSKARRMLRELCAELTTLLEGLIAASHWCVVLTFAYLHTENALRRGWAMAHLVEGDKVELGVKGLMPYWMDSPPRGTARVNDFCLGQGSPLALITGCNESGKSTFLRSICALALTSNTGLFSPCAEGTAISRLTDVLVMFPRGDRPSDQLSAHALECATLKVVDRDASRPGAKALVVVDEFGRATSPVDGAALTGSQLERFVSAGIACLWATHLQADVLRVLSPAVVKSIDSWRMRVEEDSLSGDSSHPSRKVTYKIEPGVCSNSMGIYTASQTGLPASMVSRAMQLRRLLADERTVEQLLGLPEKPAEVDLGQALLAVSSQDHVDTLLHLSPDSMPPPVYQASSVVYILALSTCDDEAVREYYVGETENLSQRLEQHRRRFEGSHVISAIDCILARGKGEAQSIEAALIRHLQSSGARLVSTHDGAHRGTAAVRLNGDV</sequence>
<feature type="region of interest" description="Disordered" evidence="5">
    <location>
        <begin position="342"/>
        <end position="378"/>
    </location>
</feature>
<dbReference type="InterPro" id="IPR016151">
    <property type="entry name" value="DNA_mismatch_repair_MutS_N"/>
</dbReference>
<feature type="compositionally biased region" description="Basic and acidic residues" evidence="5">
    <location>
        <begin position="342"/>
        <end position="354"/>
    </location>
</feature>
<dbReference type="Gene3D" id="3.40.1170.10">
    <property type="entry name" value="DNA repair protein MutS, domain I"/>
    <property type="match status" value="1"/>
</dbReference>
<feature type="region of interest" description="Disordered" evidence="5">
    <location>
        <begin position="66"/>
        <end position="148"/>
    </location>
</feature>
<comment type="caution">
    <text evidence="7">The sequence shown here is derived from an EMBL/GenBank/DDBJ whole genome shotgun (WGS) entry which is preliminary data.</text>
</comment>
<dbReference type="Gene3D" id="3.40.50.300">
    <property type="entry name" value="P-loop containing nucleotide triphosphate hydrolases"/>
    <property type="match status" value="1"/>
</dbReference>
<dbReference type="GO" id="GO:0005524">
    <property type="term" value="F:ATP binding"/>
    <property type="evidence" value="ECO:0007669"/>
    <property type="project" value="UniProtKB-KW"/>
</dbReference>